<comment type="caution">
    <text evidence="1">The sequence shown here is derived from an EMBL/GenBank/DDBJ whole genome shotgun (WGS) entry which is preliminary data.</text>
</comment>
<name>A0A9Q4IUR0_BACFG</name>
<dbReference type="Proteomes" id="UP001078742">
    <property type="component" value="Unassembled WGS sequence"/>
</dbReference>
<feature type="non-terminal residue" evidence="1">
    <location>
        <position position="69"/>
    </location>
</feature>
<proteinExistence type="predicted"/>
<dbReference type="EMBL" id="JAPUAV010000158">
    <property type="protein sequence ID" value="MCZ2574255.1"/>
    <property type="molecule type" value="Genomic_DNA"/>
</dbReference>
<protein>
    <submittedName>
        <fullName evidence="1">Uncharacterized protein</fullName>
    </submittedName>
</protein>
<accession>A0A9Q4IUR0</accession>
<feature type="non-terminal residue" evidence="1">
    <location>
        <position position="1"/>
    </location>
</feature>
<evidence type="ECO:0000313" key="1">
    <source>
        <dbReference type="EMBL" id="MCZ2574255.1"/>
    </source>
</evidence>
<gene>
    <name evidence="1" type="ORF">O1420_23180</name>
</gene>
<dbReference type="AlphaFoldDB" id="A0A9Q4IUR0"/>
<sequence>KILELQRKLDENEVALLQEQRDKKLAIQEDTYKAARAQIELNYANLHITQQQRDMLLLSLEESNSRERL</sequence>
<reference evidence="1" key="1">
    <citation type="submission" date="2022-12" db="EMBL/GenBank/DDBJ databases">
        <title>Development of a Multilocus Sequence Typing Scheme for Bacteroides fragilis Based on Whole Genome Sequencing Data and Clinical Application.</title>
        <authorList>
            <person name="Nielsen F.D."/>
            <person name="Justesen U.S."/>
        </authorList>
    </citation>
    <scope>NUCLEOTIDE SEQUENCE</scope>
    <source>
        <strain evidence="1">BF_BC_VIB_DK_2012_57</strain>
    </source>
</reference>
<evidence type="ECO:0000313" key="2">
    <source>
        <dbReference type="Proteomes" id="UP001078742"/>
    </source>
</evidence>
<organism evidence="1 2">
    <name type="scientific">Bacteroides fragilis</name>
    <dbReference type="NCBI Taxonomy" id="817"/>
    <lineage>
        <taxon>Bacteria</taxon>
        <taxon>Pseudomonadati</taxon>
        <taxon>Bacteroidota</taxon>
        <taxon>Bacteroidia</taxon>
        <taxon>Bacteroidales</taxon>
        <taxon>Bacteroidaceae</taxon>
        <taxon>Bacteroides</taxon>
    </lineage>
</organism>
<dbReference type="RefSeq" id="WP_269104369.1">
    <property type="nucleotide sequence ID" value="NZ_JAPUAV010000158.1"/>
</dbReference>